<comment type="catalytic activity">
    <reaction evidence="7">
        <text>L-threonyl-[protein] + ATP = O-phospho-L-threonyl-[protein] + ADP + H(+)</text>
        <dbReference type="Rhea" id="RHEA:46608"/>
        <dbReference type="Rhea" id="RHEA-COMP:11060"/>
        <dbReference type="Rhea" id="RHEA-COMP:11605"/>
        <dbReference type="ChEBI" id="CHEBI:15378"/>
        <dbReference type="ChEBI" id="CHEBI:30013"/>
        <dbReference type="ChEBI" id="CHEBI:30616"/>
        <dbReference type="ChEBI" id="CHEBI:61977"/>
        <dbReference type="ChEBI" id="CHEBI:456216"/>
        <dbReference type="EC" id="2.7.11.1"/>
    </reaction>
</comment>
<dbReference type="GO" id="GO:0042174">
    <property type="term" value="P:negative regulation of sporulation resulting in formation of a cellular spore"/>
    <property type="evidence" value="ECO:0007669"/>
    <property type="project" value="InterPro"/>
</dbReference>
<dbReference type="Proteomes" id="UP000515909">
    <property type="component" value="Chromosome"/>
</dbReference>
<evidence type="ECO:0000256" key="4">
    <source>
        <dbReference type="ARBA" id="ARBA00022777"/>
    </source>
</evidence>
<dbReference type="EMBL" id="CP060286">
    <property type="protein sequence ID" value="QNK41591.1"/>
    <property type="molecule type" value="Genomic_DNA"/>
</dbReference>
<dbReference type="InterPro" id="IPR010194">
    <property type="entry name" value="Anti-sigma_F"/>
</dbReference>
<keyword evidence="6 7" id="KW-0749">Sporulation</keyword>
<dbReference type="PANTHER" id="PTHR35526:SF3">
    <property type="entry name" value="ANTI-SIGMA-F FACTOR RSBW"/>
    <property type="match status" value="1"/>
</dbReference>
<reference evidence="10 11" key="1">
    <citation type="submission" date="2020-08" db="EMBL/GenBank/DDBJ databases">
        <title>The isolate Caproiciproducens sp. 7D4C2 produces n-caproate at mildly acidic conditions from hexoses: genome and rBOX comparison with related strains and chain-elongating bacteria.</title>
        <authorList>
            <person name="Esquivel-Elizondo S."/>
            <person name="Bagci C."/>
            <person name="Temovska M."/>
            <person name="Jeon B.S."/>
            <person name="Bessarab I."/>
            <person name="Williams R.B.H."/>
            <person name="Huson D.H."/>
            <person name="Angenent L.T."/>
        </authorList>
    </citation>
    <scope>NUCLEOTIDE SEQUENCE [LARGE SCALE GENOMIC DNA]</scope>
    <source>
        <strain evidence="10 11">7D4C2</strain>
    </source>
</reference>
<comment type="similarity">
    <text evidence="7">Belongs to the anti-sigma-factor family.</text>
</comment>
<dbReference type="SMART" id="SM00387">
    <property type="entry name" value="HATPase_c"/>
    <property type="match status" value="1"/>
</dbReference>
<dbReference type="GO" id="GO:0030435">
    <property type="term" value="P:sporulation resulting in formation of a cellular spore"/>
    <property type="evidence" value="ECO:0007669"/>
    <property type="project" value="UniProtKB-KW"/>
</dbReference>
<dbReference type="InterPro" id="IPR003594">
    <property type="entry name" value="HATPase_dom"/>
</dbReference>
<comment type="function">
    <text evidence="7">Binds to sigma F and blocks its ability to form an RNA polymerase holoenzyme (E-sigma F). Phosphorylates SpoIIAA on a serine residue. This phosphorylation may enable SpoIIAA to act as an anti-anti-sigma factor that counteracts SpoIIAB and thus releases sigma F from inhibition.</text>
</comment>
<dbReference type="KEGG" id="cfem:HCR03_04860"/>
<dbReference type="InterPro" id="IPR050267">
    <property type="entry name" value="Anti-sigma-factor_SerPK"/>
</dbReference>
<evidence type="ECO:0000259" key="9">
    <source>
        <dbReference type="SMART" id="SM00387"/>
    </source>
</evidence>
<dbReference type="AlphaFoldDB" id="A0A7G8TDA0"/>
<dbReference type="HAMAP" id="MF_00637">
    <property type="entry name" value="Anti_sigma_F"/>
    <property type="match status" value="1"/>
</dbReference>
<evidence type="ECO:0000256" key="5">
    <source>
        <dbReference type="ARBA" id="ARBA00022840"/>
    </source>
</evidence>
<dbReference type="Gene3D" id="3.30.565.10">
    <property type="entry name" value="Histidine kinase-like ATPase, C-terminal domain"/>
    <property type="match status" value="1"/>
</dbReference>
<dbReference type="GO" id="GO:0005524">
    <property type="term" value="F:ATP binding"/>
    <property type="evidence" value="ECO:0007669"/>
    <property type="project" value="UniProtKB-KW"/>
</dbReference>
<gene>
    <name evidence="7" type="primary">spoIIAB</name>
    <name evidence="10" type="ORF">HCR03_04860</name>
</gene>
<accession>A0A7G8TDA0</accession>
<sequence length="149" mass="16299">MNLKPVNEMSVSLLSCSSNEAFARAAVSAFIAQLDPTVDELCDIKTAVSEAVTNCIVHAYRDTIGVIYITCRLYEDGGIVVKIRDKGCGIEDIEQAMQPLFTTQEGERAGLGFAVMQSFMDKLRVTSKPGKGTTVTMKKTMERRPKQNG</sequence>
<keyword evidence="3 7" id="KW-0547">Nucleotide-binding</keyword>
<feature type="region of interest" description="Disordered" evidence="8">
    <location>
        <begin position="129"/>
        <end position="149"/>
    </location>
</feature>
<dbReference type="GO" id="GO:0004674">
    <property type="term" value="F:protein serine/threonine kinase activity"/>
    <property type="evidence" value="ECO:0007669"/>
    <property type="project" value="UniProtKB-KW"/>
</dbReference>
<organism evidence="10 11">
    <name type="scientific">Caproicibacter fermentans</name>
    <dbReference type="NCBI Taxonomy" id="2576756"/>
    <lineage>
        <taxon>Bacteria</taxon>
        <taxon>Bacillati</taxon>
        <taxon>Bacillota</taxon>
        <taxon>Clostridia</taxon>
        <taxon>Eubacteriales</taxon>
        <taxon>Acutalibacteraceae</taxon>
        <taxon>Caproicibacter</taxon>
    </lineage>
</organism>
<dbReference type="Pfam" id="PF13581">
    <property type="entry name" value="HATPase_c_2"/>
    <property type="match status" value="1"/>
</dbReference>
<evidence type="ECO:0000256" key="7">
    <source>
        <dbReference type="HAMAP-Rule" id="MF_00637"/>
    </source>
</evidence>
<comment type="catalytic activity">
    <reaction evidence="7">
        <text>L-seryl-[protein] + ATP = O-phospho-L-seryl-[protein] + ADP + H(+)</text>
        <dbReference type="Rhea" id="RHEA:17989"/>
        <dbReference type="Rhea" id="RHEA-COMP:9863"/>
        <dbReference type="Rhea" id="RHEA-COMP:11604"/>
        <dbReference type="ChEBI" id="CHEBI:15378"/>
        <dbReference type="ChEBI" id="CHEBI:29999"/>
        <dbReference type="ChEBI" id="CHEBI:30616"/>
        <dbReference type="ChEBI" id="CHEBI:83421"/>
        <dbReference type="ChEBI" id="CHEBI:456216"/>
        <dbReference type="EC" id="2.7.11.1"/>
    </reaction>
</comment>
<feature type="domain" description="Histidine kinase/HSP90-like ATPase" evidence="9">
    <location>
        <begin position="39"/>
        <end position="143"/>
    </location>
</feature>
<evidence type="ECO:0000313" key="10">
    <source>
        <dbReference type="EMBL" id="QNK41591.1"/>
    </source>
</evidence>
<evidence type="ECO:0000256" key="3">
    <source>
        <dbReference type="ARBA" id="ARBA00022741"/>
    </source>
</evidence>
<keyword evidence="5 7" id="KW-0067">ATP-binding</keyword>
<evidence type="ECO:0000256" key="1">
    <source>
        <dbReference type="ARBA" id="ARBA00022527"/>
    </source>
</evidence>
<evidence type="ECO:0000256" key="8">
    <source>
        <dbReference type="SAM" id="MobiDB-lite"/>
    </source>
</evidence>
<evidence type="ECO:0000313" key="11">
    <source>
        <dbReference type="Proteomes" id="UP000515909"/>
    </source>
</evidence>
<proteinExistence type="inferred from homology"/>
<evidence type="ECO:0000256" key="6">
    <source>
        <dbReference type="ARBA" id="ARBA00022969"/>
    </source>
</evidence>
<feature type="compositionally biased region" description="Basic and acidic residues" evidence="8">
    <location>
        <begin position="139"/>
        <end position="149"/>
    </location>
</feature>
<feature type="compositionally biased region" description="Low complexity" evidence="8">
    <location>
        <begin position="129"/>
        <end position="138"/>
    </location>
</feature>
<dbReference type="OrthoDB" id="9768808at2"/>
<keyword evidence="4 7" id="KW-0418">Kinase</keyword>
<dbReference type="GO" id="GO:0030436">
    <property type="term" value="P:asexual sporulation"/>
    <property type="evidence" value="ECO:0007669"/>
    <property type="project" value="UniProtKB-UniRule"/>
</dbReference>
<evidence type="ECO:0000256" key="2">
    <source>
        <dbReference type="ARBA" id="ARBA00022679"/>
    </source>
</evidence>
<dbReference type="InterPro" id="IPR036890">
    <property type="entry name" value="HATPase_C_sf"/>
</dbReference>
<dbReference type="GO" id="GO:0016989">
    <property type="term" value="F:sigma factor antagonist activity"/>
    <property type="evidence" value="ECO:0007669"/>
    <property type="project" value="InterPro"/>
</dbReference>
<name>A0A7G8TDA0_9FIRM</name>
<dbReference type="NCBIfam" id="TIGR01925">
    <property type="entry name" value="spIIAB"/>
    <property type="match status" value="1"/>
</dbReference>
<dbReference type="PANTHER" id="PTHR35526">
    <property type="entry name" value="ANTI-SIGMA-F FACTOR RSBW-RELATED"/>
    <property type="match status" value="1"/>
</dbReference>
<keyword evidence="1 7" id="KW-0723">Serine/threonine-protein kinase</keyword>
<protein>
    <recommendedName>
        <fullName evidence="7">Anti-sigma F factor</fullName>
        <ecNumber evidence="7">2.7.11.1</ecNumber>
    </recommendedName>
    <alternativeName>
        <fullName evidence="7">Stage II sporulation protein AB</fullName>
    </alternativeName>
</protein>
<keyword evidence="2 7" id="KW-0808">Transferase</keyword>
<dbReference type="EC" id="2.7.11.1" evidence="7"/>
<dbReference type="SUPFAM" id="SSF55874">
    <property type="entry name" value="ATPase domain of HSP90 chaperone/DNA topoisomerase II/histidine kinase"/>
    <property type="match status" value="1"/>
</dbReference>